<sequence>MTNLENQAWSNIALSNDGTKMLMSTVSSLYVSNTAFSSSDYYANFKPFNLPSSTTVDGTTLNYIVKY</sequence>
<organism evidence="1">
    <name type="scientific">viral metagenome</name>
    <dbReference type="NCBI Taxonomy" id="1070528"/>
    <lineage>
        <taxon>unclassified sequences</taxon>
        <taxon>metagenomes</taxon>
        <taxon>organismal metagenomes</taxon>
    </lineage>
</organism>
<accession>A0A6C0JMZ6</accession>
<dbReference type="AlphaFoldDB" id="A0A6C0JMZ6"/>
<dbReference type="EMBL" id="MN740406">
    <property type="protein sequence ID" value="QHU05044.1"/>
    <property type="molecule type" value="Genomic_DNA"/>
</dbReference>
<protein>
    <submittedName>
        <fullName evidence="1">Uncharacterized protein</fullName>
    </submittedName>
</protein>
<name>A0A6C0JMZ6_9ZZZZ</name>
<reference evidence="1" key="1">
    <citation type="journal article" date="2020" name="Nature">
        <title>Giant virus diversity and host interactions through global metagenomics.</title>
        <authorList>
            <person name="Schulz F."/>
            <person name="Roux S."/>
            <person name="Paez-Espino D."/>
            <person name="Jungbluth S."/>
            <person name="Walsh D.A."/>
            <person name="Denef V.J."/>
            <person name="McMahon K.D."/>
            <person name="Konstantinidis K.T."/>
            <person name="Eloe-Fadrosh E.A."/>
            <person name="Kyrpides N.C."/>
            <person name="Woyke T."/>
        </authorList>
    </citation>
    <scope>NUCLEOTIDE SEQUENCE</scope>
    <source>
        <strain evidence="1">GVMAG-M-3300027708-5</strain>
    </source>
</reference>
<evidence type="ECO:0000313" key="1">
    <source>
        <dbReference type="EMBL" id="QHU05044.1"/>
    </source>
</evidence>
<proteinExistence type="predicted"/>